<dbReference type="AlphaFoldDB" id="A0A3N4J2E8"/>
<evidence type="ECO:0000313" key="2">
    <source>
        <dbReference type="EMBL" id="RPA92326.1"/>
    </source>
</evidence>
<dbReference type="STRING" id="1336337.A0A3N4J2E8"/>
<protein>
    <recommendedName>
        <fullName evidence="4">Tc1-like transposase DDE domain-containing protein</fullName>
    </recommendedName>
</protein>
<gene>
    <name evidence="2" type="ORF">L873DRAFT_1847809</name>
</gene>
<keyword evidence="1" id="KW-0175">Coiled coil</keyword>
<feature type="coiled-coil region" evidence="1">
    <location>
        <begin position="104"/>
        <end position="131"/>
    </location>
</feature>
<sequence length="336" mass="39969">MNEHHDLGRFDPRRKPKLQSRDWDARIQLADWALQKPLDSFAFTDESWVEIGGSRGRQKITRPRGSNPYDYVVPFYQPVFSLMLSTCIMMGYKGRLFIWEQETKEERIENMLELEKENKVKRERIVEKRRKALVPGTEEFTELEAKNLSIREHNRIKDPKAPRKMPHWPEWEFGEEIPTRSAGEGFDWFMYHKEVLHPLVYPLLAKVQEEKGKDIWLIEDNAGNHTQAARIDAKEAERYGIKRIPHKDSPVEGLPCWPANPPDINAIEQIWRYLKDRLARYSRPNGQSRSEIERFKRIIREEWDTMPQEIIDRHCRKFHINLQKLKENGGKNNFNA</sequence>
<name>A0A3N4J2E8_9PEZI</name>
<evidence type="ECO:0008006" key="4">
    <source>
        <dbReference type="Google" id="ProtNLM"/>
    </source>
</evidence>
<dbReference type="Proteomes" id="UP000276215">
    <property type="component" value="Unassembled WGS sequence"/>
</dbReference>
<dbReference type="Gene3D" id="3.30.420.10">
    <property type="entry name" value="Ribonuclease H-like superfamily/Ribonuclease H"/>
    <property type="match status" value="2"/>
</dbReference>
<organism evidence="2 3">
    <name type="scientific">Choiromyces venosus 120613-1</name>
    <dbReference type="NCBI Taxonomy" id="1336337"/>
    <lineage>
        <taxon>Eukaryota</taxon>
        <taxon>Fungi</taxon>
        <taxon>Dikarya</taxon>
        <taxon>Ascomycota</taxon>
        <taxon>Pezizomycotina</taxon>
        <taxon>Pezizomycetes</taxon>
        <taxon>Pezizales</taxon>
        <taxon>Tuberaceae</taxon>
        <taxon>Choiromyces</taxon>
    </lineage>
</organism>
<proteinExistence type="predicted"/>
<reference evidence="2 3" key="1">
    <citation type="journal article" date="2018" name="Nat. Ecol. Evol.">
        <title>Pezizomycetes genomes reveal the molecular basis of ectomycorrhizal truffle lifestyle.</title>
        <authorList>
            <person name="Murat C."/>
            <person name="Payen T."/>
            <person name="Noel B."/>
            <person name="Kuo A."/>
            <person name="Morin E."/>
            <person name="Chen J."/>
            <person name="Kohler A."/>
            <person name="Krizsan K."/>
            <person name="Balestrini R."/>
            <person name="Da Silva C."/>
            <person name="Montanini B."/>
            <person name="Hainaut M."/>
            <person name="Levati E."/>
            <person name="Barry K.W."/>
            <person name="Belfiori B."/>
            <person name="Cichocki N."/>
            <person name="Clum A."/>
            <person name="Dockter R.B."/>
            <person name="Fauchery L."/>
            <person name="Guy J."/>
            <person name="Iotti M."/>
            <person name="Le Tacon F."/>
            <person name="Lindquist E.A."/>
            <person name="Lipzen A."/>
            <person name="Malagnac F."/>
            <person name="Mello A."/>
            <person name="Molinier V."/>
            <person name="Miyauchi S."/>
            <person name="Poulain J."/>
            <person name="Riccioni C."/>
            <person name="Rubini A."/>
            <person name="Sitrit Y."/>
            <person name="Splivallo R."/>
            <person name="Traeger S."/>
            <person name="Wang M."/>
            <person name="Zifcakova L."/>
            <person name="Wipf D."/>
            <person name="Zambonelli A."/>
            <person name="Paolocci F."/>
            <person name="Nowrousian M."/>
            <person name="Ottonello S."/>
            <person name="Baldrian P."/>
            <person name="Spatafora J.W."/>
            <person name="Henrissat B."/>
            <person name="Nagy L.G."/>
            <person name="Aury J.M."/>
            <person name="Wincker P."/>
            <person name="Grigoriev I.V."/>
            <person name="Bonfante P."/>
            <person name="Martin F.M."/>
        </authorList>
    </citation>
    <scope>NUCLEOTIDE SEQUENCE [LARGE SCALE GENOMIC DNA]</scope>
    <source>
        <strain evidence="2 3">120613-1</strain>
    </source>
</reference>
<dbReference type="EMBL" id="ML120476">
    <property type="protein sequence ID" value="RPA92326.1"/>
    <property type="molecule type" value="Genomic_DNA"/>
</dbReference>
<keyword evidence="3" id="KW-1185">Reference proteome</keyword>
<accession>A0A3N4J2E8</accession>
<evidence type="ECO:0000313" key="3">
    <source>
        <dbReference type="Proteomes" id="UP000276215"/>
    </source>
</evidence>
<evidence type="ECO:0000256" key="1">
    <source>
        <dbReference type="SAM" id="Coils"/>
    </source>
</evidence>
<dbReference type="GO" id="GO:0003676">
    <property type="term" value="F:nucleic acid binding"/>
    <property type="evidence" value="ECO:0007669"/>
    <property type="project" value="InterPro"/>
</dbReference>
<dbReference type="InterPro" id="IPR036397">
    <property type="entry name" value="RNaseH_sf"/>
</dbReference>